<organism evidence="2 3">
    <name type="scientific">Vicia faba</name>
    <name type="common">Broad bean</name>
    <name type="synonym">Faba vulgaris</name>
    <dbReference type="NCBI Taxonomy" id="3906"/>
    <lineage>
        <taxon>Eukaryota</taxon>
        <taxon>Viridiplantae</taxon>
        <taxon>Streptophyta</taxon>
        <taxon>Embryophyta</taxon>
        <taxon>Tracheophyta</taxon>
        <taxon>Spermatophyta</taxon>
        <taxon>Magnoliopsida</taxon>
        <taxon>eudicotyledons</taxon>
        <taxon>Gunneridae</taxon>
        <taxon>Pentapetalae</taxon>
        <taxon>rosids</taxon>
        <taxon>fabids</taxon>
        <taxon>Fabales</taxon>
        <taxon>Fabaceae</taxon>
        <taxon>Papilionoideae</taxon>
        <taxon>50 kb inversion clade</taxon>
        <taxon>NPAAA clade</taxon>
        <taxon>Hologalegina</taxon>
        <taxon>IRL clade</taxon>
        <taxon>Fabeae</taxon>
        <taxon>Vicia</taxon>
    </lineage>
</organism>
<dbReference type="GO" id="GO:0009631">
    <property type="term" value="P:cold acclimation"/>
    <property type="evidence" value="ECO:0007669"/>
    <property type="project" value="TreeGrafter"/>
</dbReference>
<keyword evidence="3" id="KW-1185">Reference proteome</keyword>
<dbReference type="PANTHER" id="PTHR47877">
    <property type="entry name" value="LATE EMBRYOGENESIS ABUNDANT DOMAIN-CONTAINING PROTEIN / LEA DOMAIN-CONTAINING PROTEIN"/>
    <property type="match status" value="1"/>
</dbReference>
<protein>
    <recommendedName>
        <fullName evidence="4">Seed biotin-containing protein SBP65</fullName>
    </recommendedName>
</protein>
<gene>
    <name evidence="2" type="ORF">VFH_I045000</name>
</gene>
<reference evidence="2 3" key="1">
    <citation type="submission" date="2023-01" db="EMBL/GenBank/DDBJ databases">
        <authorList>
            <person name="Kreplak J."/>
        </authorList>
    </citation>
    <scope>NUCLEOTIDE SEQUENCE [LARGE SCALE GENOMIC DNA]</scope>
</reference>
<proteinExistence type="predicted"/>
<feature type="region of interest" description="Disordered" evidence="1">
    <location>
        <begin position="293"/>
        <end position="312"/>
    </location>
</feature>
<feature type="compositionally biased region" description="Basic and acidic residues" evidence="1">
    <location>
        <begin position="457"/>
        <end position="478"/>
    </location>
</feature>
<accession>A0AAV0Z7Z9</accession>
<feature type="compositionally biased region" description="Polar residues" evidence="1">
    <location>
        <begin position="481"/>
        <end position="500"/>
    </location>
</feature>
<feature type="compositionally biased region" description="Basic and acidic residues" evidence="1">
    <location>
        <begin position="185"/>
        <end position="206"/>
    </location>
</feature>
<evidence type="ECO:0000313" key="2">
    <source>
        <dbReference type="EMBL" id="CAI8592545.1"/>
    </source>
</evidence>
<feature type="region of interest" description="Disordered" evidence="1">
    <location>
        <begin position="452"/>
        <end position="531"/>
    </location>
</feature>
<evidence type="ECO:0000313" key="3">
    <source>
        <dbReference type="Proteomes" id="UP001157006"/>
    </source>
</evidence>
<dbReference type="AlphaFoldDB" id="A0AAV0Z7Z9"/>
<feature type="region of interest" description="Disordered" evidence="1">
    <location>
        <begin position="1"/>
        <end position="94"/>
    </location>
</feature>
<dbReference type="Proteomes" id="UP001157006">
    <property type="component" value="Chromosome 1S"/>
</dbReference>
<feature type="compositionally biased region" description="Basic and acidic residues" evidence="1">
    <location>
        <begin position="7"/>
        <end position="41"/>
    </location>
</feature>
<dbReference type="PANTHER" id="PTHR47877:SF3">
    <property type="entry name" value="LATE EMBRYOGENESIS ABUNDANT DOMAIN-CONTAINING PROTEIN _ LEA DOMAIN-CONTAINING PROTEIN"/>
    <property type="match status" value="1"/>
</dbReference>
<name>A0AAV0Z7Z9_VICFA</name>
<feature type="region of interest" description="Disordered" evidence="1">
    <location>
        <begin position="185"/>
        <end position="278"/>
    </location>
</feature>
<evidence type="ECO:0008006" key="4">
    <source>
        <dbReference type="Google" id="ProtNLM"/>
    </source>
</evidence>
<feature type="compositionally biased region" description="Basic and acidic residues" evidence="1">
    <location>
        <begin position="68"/>
        <end position="77"/>
    </location>
</feature>
<evidence type="ECO:0000256" key="1">
    <source>
        <dbReference type="SAM" id="MobiDB-lite"/>
    </source>
</evidence>
<dbReference type="EMBL" id="OX451735">
    <property type="protein sequence ID" value="CAI8592545.1"/>
    <property type="molecule type" value="Genomic_DNA"/>
</dbReference>
<feature type="compositionally biased region" description="Low complexity" evidence="1">
    <location>
        <begin position="250"/>
        <end position="265"/>
    </location>
</feature>
<dbReference type="GO" id="GO:0005829">
    <property type="term" value="C:cytosol"/>
    <property type="evidence" value="ECO:0007669"/>
    <property type="project" value="TreeGrafter"/>
</dbReference>
<sequence length="575" mass="61364">MASGQLSRKENITERKIHGEKDNVPEMTTRVEHLSVKEKELPQGSVEASTGGEINKDRAGKAIGNAGERGKARESHELGPNYQSLPDRNENQIHLDRARVPVNANVAGNIVGENATRENATREKLDNRTRVVAGTPHVKEQNIALGKEQVVAERGGTTKDLEARSDEKIGRGRVLGAENQDAILEKSVAEERERARERERAKEATKETLNNTAQAAKEKGAQAMERAAQVKDATLEKTQQGYEVTRDKASNAAKTAAEKAAQTKDTTIEKGQQGYEATKDTVSNAAKIAAEKAAQAKDSTIEKGQQGYEATKDTVSNAAKTAAEKAAQAKNATLEKTQQGYEATKDTVSNAAKTAADYVTPAAEKTKSAVVQAKDVTVEKGKTAAEIAGKVASVAGWTATHYATQLTVDGTKAAASAVEGAVGYVAPKASELAAKSVETVKGLAASAGETAKGFTARKKDESWREYETQKASQPKEGEETLPSSEVTGQNVSNYRENVITQKVVPSEERTQAQGTTLLQEKGRGSNVIPSTAETETVENVLKGGEKIEKKALEKKNEGGSDDIKIAVTETKAETE</sequence>